<dbReference type="SMART" id="SM00041">
    <property type="entry name" value="CT"/>
    <property type="match status" value="1"/>
</dbReference>
<comment type="subcellular location">
    <subcellularLocation>
        <location evidence="1">Secreted</location>
    </subcellularLocation>
</comment>
<dbReference type="GeneID" id="113584850"/>
<evidence type="ECO:0000256" key="4">
    <source>
        <dbReference type="ARBA" id="ARBA00022729"/>
    </source>
</evidence>
<dbReference type="InterPro" id="IPR036383">
    <property type="entry name" value="TSP1_rpt_sf"/>
</dbReference>
<dbReference type="SUPFAM" id="SSF82895">
    <property type="entry name" value="TSP-1 type 1 repeat"/>
    <property type="match status" value="1"/>
</dbReference>
<dbReference type="PROSITE" id="PS01225">
    <property type="entry name" value="CTCK_2"/>
    <property type="match status" value="1"/>
</dbReference>
<keyword evidence="5" id="KW-1015">Disulfide bond</keyword>
<dbReference type="PROSITE" id="PS51257">
    <property type="entry name" value="PROKAR_LIPOPROTEIN"/>
    <property type="match status" value="1"/>
</dbReference>
<evidence type="ECO:0000256" key="5">
    <source>
        <dbReference type="ARBA" id="ARBA00023157"/>
    </source>
</evidence>
<dbReference type="Pfam" id="PF19035">
    <property type="entry name" value="TSP1_CCN"/>
    <property type="match status" value="1"/>
</dbReference>
<keyword evidence="3" id="KW-0964">Secreted</keyword>
<dbReference type="Pfam" id="PF00093">
    <property type="entry name" value="VWC"/>
    <property type="match status" value="1"/>
</dbReference>
<dbReference type="Pfam" id="PF00219">
    <property type="entry name" value="IGFBP"/>
    <property type="match status" value="1"/>
</dbReference>
<feature type="chain" id="PRO_5044283771" evidence="7">
    <location>
        <begin position="22"/>
        <end position="393"/>
    </location>
</feature>
<dbReference type="GO" id="GO:0007165">
    <property type="term" value="P:signal transduction"/>
    <property type="evidence" value="ECO:0007669"/>
    <property type="project" value="InterPro"/>
</dbReference>
<name>A0AAY5EJ74_ELEEL</name>
<dbReference type="PROSITE" id="PS51323">
    <property type="entry name" value="IGFBP_N_2"/>
    <property type="match status" value="1"/>
</dbReference>
<dbReference type="GO" id="GO:0005178">
    <property type="term" value="F:integrin binding"/>
    <property type="evidence" value="ECO:0007669"/>
    <property type="project" value="TreeGrafter"/>
</dbReference>
<reference evidence="11" key="2">
    <citation type="submission" date="2025-08" db="UniProtKB">
        <authorList>
            <consortium name="Ensembl"/>
        </authorList>
    </citation>
    <scope>IDENTIFICATION</scope>
</reference>
<dbReference type="InterPro" id="IPR009030">
    <property type="entry name" value="Growth_fac_rcpt_cys_sf"/>
</dbReference>
<dbReference type="SMART" id="SM00209">
    <property type="entry name" value="TSP1"/>
    <property type="match status" value="1"/>
</dbReference>
<dbReference type="SMART" id="SM00121">
    <property type="entry name" value="IB"/>
    <property type="match status" value="1"/>
</dbReference>
<dbReference type="GO" id="GO:0031012">
    <property type="term" value="C:extracellular matrix"/>
    <property type="evidence" value="ECO:0007669"/>
    <property type="project" value="TreeGrafter"/>
</dbReference>
<feature type="domain" description="CTCK" evidence="8">
    <location>
        <begin position="297"/>
        <end position="371"/>
    </location>
</feature>
<evidence type="ECO:0000256" key="3">
    <source>
        <dbReference type="ARBA" id="ARBA00022525"/>
    </source>
</evidence>
<comment type="caution">
    <text evidence="6">Lacks conserved residue(s) required for the propagation of feature annotation.</text>
</comment>
<feature type="signal peptide" evidence="7">
    <location>
        <begin position="1"/>
        <end position="21"/>
    </location>
</feature>
<feature type="domain" description="IGFBP N-terminal" evidence="10">
    <location>
        <begin position="19"/>
        <end position="91"/>
    </location>
</feature>
<keyword evidence="4 7" id="KW-0732">Signal</keyword>
<dbReference type="GO" id="GO:0045597">
    <property type="term" value="P:positive regulation of cell differentiation"/>
    <property type="evidence" value="ECO:0007669"/>
    <property type="project" value="TreeGrafter"/>
</dbReference>
<accession>A0AAY5EJ74</accession>
<dbReference type="FunFam" id="2.10.70.10:FF:000015">
    <property type="entry name" value="CYR61 isoform 1"/>
    <property type="match status" value="1"/>
</dbReference>
<dbReference type="PIRSF" id="PIRSF036495">
    <property type="entry name" value="IGFBP_rP_CNN"/>
    <property type="match status" value="1"/>
</dbReference>
<dbReference type="PROSITE" id="PS01208">
    <property type="entry name" value="VWFC_1"/>
    <property type="match status" value="1"/>
</dbReference>
<dbReference type="GO" id="GO:0005615">
    <property type="term" value="C:extracellular space"/>
    <property type="evidence" value="ECO:0007669"/>
    <property type="project" value="TreeGrafter"/>
</dbReference>
<dbReference type="PROSITE" id="PS50184">
    <property type="entry name" value="VWFC_2"/>
    <property type="match status" value="1"/>
</dbReference>
<sequence length="393" mass="43729">MRIIMFCVIFLTVSFTSHVLAACPKVCQCPGTRPMCPPGVSSVPDGCGCCKVCAAQLDQVCYEGRPCDHHKGLECNYGNDVGSTHGICRAKQEGRSCEYNGRMYQNGENFRAGCKHQCTCIDGAVGCLPLCPSDLPLASPTCPTPRLVKVPGQCCLSVDCHRGSSVLPPIFRHPQLPPYIYPHHHPYTTYPKNYPKNYPKVYPKLNTQNGLSNELVELGRKWEKPDSHKHLTAWKKAGRQCVAQTTAWSPCSRTCGMGVSSRVTNENAQCKLVKETRLCTIRPCSSMTDPIKMGRKCSRTRKSPEPVRLHYAGCRSSRLYRPNYCGVCRDGRCCSPRRTRTASVLFSCPDGERFEKAVMFVQSCKCSGECGHLNESSLPPQRWLYGDTHKFVD</sequence>
<dbReference type="InterPro" id="IPR006208">
    <property type="entry name" value="Glyco_hormone_CN"/>
</dbReference>
<dbReference type="InterPro" id="IPR000867">
    <property type="entry name" value="IGFBP-like"/>
</dbReference>
<evidence type="ECO:0000259" key="8">
    <source>
        <dbReference type="PROSITE" id="PS01225"/>
    </source>
</evidence>
<dbReference type="SUPFAM" id="SSF57603">
    <property type="entry name" value="FnI-like domain"/>
    <property type="match status" value="1"/>
</dbReference>
<dbReference type="PROSITE" id="PS01185">
    <property type="entry name" value="CTCK_1"/>
    <property type="match status" value="1"/>
</dbReference>
<dbReference type="InterPro" id="IPR050941">
    <property type="entry name" value="CCN"/>
</dbReference>
<dbReference type="Gene3D" id="2.20.100.10">
    <property type="entry name" value="Thrombospondin type-1 (TSP1) repeat"/>
    <property type="match status" value="1"/>
</dbReference>
<keyword evidence="12" id="KW-1185">Reference proteome</keyword>
<dbReference type="Gene3D" id="2.10.70.10">
    <property type="entry name" value="Complement Module, domain 1"/>
    <property type="match status" value="1"/>
</dbReference>
<evidence type="ECO:0000313" key="11">
    <source>
        <dbReference type="Ensembl" id="ENSEEEP00000056407.1"/>
    </source>
</evidence>
<dbReference type="PANTHER" id="PTHR11348:SF20">
    <property type="entry name" value="PROTEIN CYR61"/>
    <property type="match status" value="1"/>
</dbReference>
<dbReference type="SUPFAM" id="SSF57184">
    <property type="entry name" value="Growth factor receptor domain"/>
    <property type="match status" value="1"/>
</dbReference>
<dbReference type="GO" id="GO:0007155">
    <property type="term" value="P:cell adhesion"/>
    <property type="evidence" value="ECO:0007669"/>
    <property type="project" value="TreeGrafter"/>
</dbReference>
<dbReference type="InterPro" id="IPR000884">
    <property type="entry name" value="TSP1_rpt"/>
</dbReference>
<dbReference type="Ensembl" id="ENSEEET00000054697.1">
    <property type="protein sequence ID" value="ENSEEEP00000056407.1"/>
    <property type="gene ID" value="ENSEEEG00000027858.1"/>
</dbReference>
<dbReference type="InterPro" id="IPR012395">
    <property type="entry name" value="IGFBP_CNN"/>
</dbReference>
<dbReference type="GO" id="GO:0008201">
    <property type="term" value="F:heparin binding"/>
    <property type="evidence" value="ECO:0007669"/>
    <property type="project" value="TreeGrafter"/>
</dbReference>
<evidence type="ECO:0000259" key="9">
    <source>
        <dbReference type="PROSITE" id="PS50184"/>
    </source>
</evidence>
<dbReference type="InterPro" id="IPR017891">
    <property type="entry name" value="Insulin_GF-bd_Cys-rich_CS"/>
</dbReference>
<feature type="domain" description="VWFC" evidence="9">
    <location>
        <begin position="95"/>
        <end position="161"/>
    </location>
</feature>
<dbReference type="InterPro" id="IPR006207">
    <property type="entry name" value="Cys_knot_C"/>
</dbReference>
<evidence type="ECO:0000259" key="10">
    <source>
        <dbReference type="PROSITE" id="PS51323"/>
    </source>
</evidence>
<evidence type="ECO:0000256" key="1">
    <source>
        <dbReference type="ARBA" id="ARBA00004613"/>
    </source>
</evidence>
<dbReference type="PROSITE" id="PS50092">
    <property type="entry name" value="TSP1"/>
    <property type="match status" value="1"/>
</dbReference>
<dbReference type="SMART" id="SM00214">
    <property type="entry name" value="VWC"/>
    <property type="match status" value="1"/>
</dbReference>
<gene>
    <name evidence="11" type="primary">si:ch211-106h11.3</name>
</gene>
<dbReference type="InterPro" id="IPR001007">
    <property type="entry name" value="VWF_dom"/>
</dbReference>
<evidence type="ECO:0000256" key="2">
    <source>
        <dbReference type="ARBA" id="ARBA00008125"/>
    </source>
</evidence>
<proteinExistence type="inferred from homology"/>
<dbReference type="Pfam" id="PF00007">
    <property type="entry name" value="Cys_knot"/>
    <property type="match status" value="1"/>
</dbReference>
<evidence type="ECO:0000256" key="7">
    <source>
        <dbReference type="SAM" id="SignalP"/>
    </source>
</evidence>
<protein>
    <submittedName>
        <fullName evidence="11">Uncharacterized protein</fullName>
    </submittedName>
</protein>
<dbReference type="GeneTree" id="ENSGT00940000165172"/>
<dbReference type="PROSITE" id="PS00222">
    <property type="entry name" value="IGFBP_N_1"/>
    <property type="match status" value="1"/>
</dbReference>
<dbReference type="PANTHER" id="PTHR11348">
    <property type="entry name" value="CONNECTIVE TISSUE GROWTH FACTOR-RELATED"/>
    <property type="match status" value="1"/>
</dbReference>
<dbReference type="AlphaFoldDB" id="A0AAY5EJ74"/>
<organism evidence="11 12">
    <name type="scientific">Electrophorus electricus</name>
    <name type="common">Electric eel</name>
    <name type="synonym">Gymnotus electricus</name>
    <dbReference type="NCBI Taxonomy" id="8005"/>
    <lineage>
        <taxon>Eukaryota</taxon>
        <taxon>Metazoa</taxon>
        <taxon>Chordata</taxon>
        <taxon>Craniata</taxon>
        <taxon>Vertebrata</taxon>
        <taxon>Euteleostomi</taxon>
        <taxon>Actinopterygii</taxon>
        <taxon>Neopterygii</taxon>
        <taxon>Teleostei</taxon>
        <taxon>Ostariophysi</taxon>
        <taxon>Gymnotiformes</taxon>
        <taxon>Gymnotoidei</taxon>
        <taxon>Gymnotidae</taxon>
        <taxon>Electrophorus</taxon>
    </lineage>
</organism>
<dbReference type="InterPro" id="IPR043973">
    <property type="entry name" value="TSP1_CCN"/>
</dbReference>
<evidence type="ECO:0000313" key="12">
    <source>
        <dbReference type="Proteomes" id="UP000314983"/>
    </source>
</evidence>
<dbReference type="GO" id="GO:0051240">
    <property type="term" value="P:positive regulation of multicellular organismal process"/>
    <property type="evidence" value="ECO:0007669"/>
    <property type="project" value="UniProtKB-ARBA"/>
</dbReference>
<dbReference type="KEGG" id="eee:113584850"/>
<reference evidence="11" key="3">
    <citation type="submission" date="2025-09" db="UniProtKB">
        <authorList>
            <consortium name="Ensembl"/>
        </authorList>
    </citation>
    <scope>IDENTIFICATION</scope>
</reference>
<dbReference type="RefSeq" id="XP_026877834.2">
    <property type="nucleotide sequence ID" value="XM_027022033.2"/>
</dbReference>
<dbReference type="Proteomes" id="UP000314983">
    <property type="component" value="Chromosome 4"/>
</dbReference>
<evidence type="ECO:0000256" key="6">
    <source>
        <dbReference type="PROSITE-ProRule" id="PRU00039"/>
    </source>
</evidence>
<dbReference type="GO" id="GO:0030335">
    <property type="term" value="P:positive regulation of cell migration"/>
    <property type="evidence" value="ECO:0007669"/>
    <property type="project" value="TreeGrafter"/>
</dbReference>
<reference evidence="11 12" key="1">
    <citation type="submission" date="2020-05" db="EMBL/GenBank/DDBJ databases">
        <title>Electrophorus electricus (electric eel) genome, fEleEle1, primary haplotype.</title>
        <authorList>
            <person name="Myers G."/>
            <person name="Meyer A."/>
            <person name="Fedrigo O."/>
            <person name="Formenti G."/>
            <person name="Rhie A."/>
            <person name="Tracey A."/>
            <person name="Sims Y."/>
            <person name="Jarvis E.D."/>
        </authorList>
    </citation>
    <scope>NUCLEOTIDE SEQUENCE [LARGE SCALE GENOMIC DNA]</scope>
</reference>
<comment type="similarity">
    <text evidence="2">Belongs to the CCN family.</text>
</comment>